<keyword evidence="2" id="KW-0560">Oxidoreductase</keyword>
<reference evidence="6 7" key="1">
    <citation type="journal article" date="2018" name="Syst. Appl. Microbiol.">
        <title>Corynebacterium heidelbergense sp. nov., isolated from the preen glands of Egyptian geese (Alopochen aegyptiacus).</title>
        <authorList>
            <person name="Braun M.S."/>
            <person name="Wang E."/>
            <person name="Zimmermann S."/>
            <person name="Wink M."/>
        </authorList>
    </citation>
    <scope>NUCLEOTIDE SEQUENCE [LARGE SCALE GENOMIC DNA]</scope>
    <source>
        <strain evidence="6 7">647</strain>
    </source>
</reference>
<dbReference type="Proteomes" id="UP000251577">
    <property type="component" value="Unassembled WGS sequence"/>
</dbReference>
<dbReference type="AlphaFoldDB" id="A0A364V7R6"/>
<dbReference type="PRINTS" id="PR00757">
    <property type="entry name" value="AMINEOXDASEF"/>
</dbReference>
<dbReference type="InterPro" id="IPR036188">
    <property type="entry name" value="FAD/NAD-bd_sf"/>
</dbReference>
<feature type="domain" description="Amine oxidase" evidence="5">
    <location>
        <begin position="11"/>
        <end position="281"/>
    </location>
</feature>
<comment type="cofactor">
    <cofactor evidence="1">
        <name>FAD</name>
        <dbReference type="ChEBI" id="CHEBI:57692"/>
    </cofactor>
</comment>
<evidence type="ECO:0000256" key="4">
    <source>
        <dbReference type="SAM" id="MobiDB-lite"/>
    </source>
</evidence>
<feature type="compositionally biased region" description="Low complexity" evidence="4">
    <location>
        <begin position="440"/>
        <end position="457"/>
    </location>
</feature>
<comment type="caution">
    <text evidence="6">The sequence shown here is derived from an EMBL/GenBank/DDBJ whole genome shotgun (WGS) entry which is preliminary data.</text>
</comment>
<dbReference type="EMBL" id="QHCV01000013">
    <property type="protein sequence ID" value="RAV32692.1"/>
    <property type="molecule type" value="Genomic_DNA"/>
</dbReference>
<feature type="region of interest" description="Disordered" evidence="4">
    <location>
        <begin position="440"/>
        <end position="463"/>
    </location>
</feature>
<protein>
    <submittedName>
        <fullName evidence="6">Oxidoreductase</fullName>
    </submittedName>
</protein>
<evidence type="ECO:0000256" key="3">
    <source>
        <dbReference type="PIRSR" id="PIRSR601613-1"/>
    </source>
</evidence>
<evidence type="ECO:0000259" key="5">
    <source>
        <dbReference type="Pfam" id="PF01593"/>
    </source>
</evidence>
<dbReference type="Gene3D" id="3.50.50.60">
    <property type="entry name" value="FAD/NAD(P)-binding domain"/>
    <property type="match status" value="1"/>
</dbReference>
<proteinExistence type="predicted"/>
<evidence type="ECO:0000256" key="2">
    <source>
        <dbReference type="ARBA" id="ARBA00023002"/>
    </source>
</evidence>
<dbReference type="PANTHER" id="PTHR42923">
    <property type="entry name" value="PROTOPORPHYRINOGEN OXIDASE"/>
    <property type="match status" value="1"/>
</dbReference>
<dbReference type="Pfam" id="PF01593">
    <property type="entry name" value="Amino_oxidase"/>
    <property type="match status" value="1"/>
</dbReference>
<evidence type="ECO:0000313" key="7">
    <source>
        <dbReference type="Proteomes" id="UP000251577"/>
    </source>
</evidence>
<dbReference type="InterPro" id="IPR001613">
    <property type="entry name" value="Flavin_amine_oxidase"/>
</dbReference>
<organism evidence="6 7">
    <name type="scientific">Corynebacterium heidelbergense</name>
    <dbReference type="NCBI Taxonomy" id="2055947"/>
    <lineage>
        <taxon>Bacteria</taxon>
        <taxon>Bacillati</taxon>
        <taxon>Actinomycetota</taxon>
        <taxon>Actinomycetes</taxon>
        <taxon>Mycobacteriales</taxon>
        <taxon>Corynebacteriaceae</taxon>
        <taxon>Corynebacterium</taxon>
    </lineage>
</organism>
<dbReference type="GO" id="GO:0016491">
    <property type="term" value="F:oxidoreductase activity"/>
    <property type="evidence" value="ECO:0007669"/>
    <property type="project" value="UniProtKB-KW"/>
</dbReference>
<dbReference type="InterPro" id="IPR002937">
    <property type="entry name" value="Amino_oxidase"/>
</dbReference>
<name>A0A364V7R6_9CORY</name>
<evidence type="ECO:0000313" key="6">
    <source>
        <dbReference type="EMBL" id="RAV32692.1"/>
    </source>
</evidence>
<gene>
    <name evidence="6" type="ORF">DLJ54_02195</name>
</gene>
<dbReference type="SUPFAM" id="SSF51905">
    <property type="entry name" value="FAD/NAD(P)-binding domain"/>
    <property type="match status" value="1"/>
</dbReference>
<feature type="binding site" evidence="3">
    <location>
        <position position="234"/>
    </location>
    <ligand>
        <name>FAD</name>
        <dbReference type="ChEBI" id="CHEBI:57692"/>
    </ligand>
</feature>
<accession>A0A364V7R6</accession>
<dbReference type="RefSeq" id="WP_113630229.1">
    <property type="nucleotide sequence ID" value="NZ_QHCV01000013.1"/>
</dbReference>
<dbReference type="InterPro" id="IPR050464">
    <property type="entry name" value="Zeta_carotene_desat/Oxidored"/>
</dbReference>
<sequence length="463" mass="49485">MSDVAVVGGGMAGLAAARSLCGAGLNCTVFESSNRLGGKVGSTRIDDITVDYGFQAFNSWYPAIKEALKPGEYASLGIKSFKPAIQTLTPDGLALIVDPIRAPHMIPQLLRSQIISALSVRDSFALQAWLRSEYSHRSSLERRSVRKRRRAKDVPVSQSLDRSRVTNSLRRVAVDPMLRAFLYDTDGQSSAQFAKWLFVTLMRGTLGVPEHGMGDLADMMSRIPGATFELNSPVERIYTRPSGPRAGVDITVAGRTRHFDYAVVAIPQRAQARLLNTTMVPTRSVSTWWFAADENLPPMPFITVDGTGMTPIASATEVTAVAPAYAPGRKLVAATVVHERPLSSAGRGAQDPELPSVAEMRQFLGLLWGVDASRWEDVTRQDIADASPIVAPGMAMRSKEELQLVDGRLGLAGEYHATPTVDGAMRSGQRAAKQIIAAAEAAGADAGPDAGPDAAGETGEGAD</sequence>
<evidence type="ECO:0000256" key="1">
    <source>
        <dbReference type="ARBA" id="ARBA00001974"/>
    </source>
</evidence>
<keyword evidence="7" id="KW-1185">Reference proteome</keyword>